<feature type="compositionally biased region" description="Basic and acidic residues" evidence="1">
    <location>
        <begin position="232"/>
        <end position="241"/>
    </location>
</feature>
<proteinExistence type="predicted"/>
<evidence type="ECO:0000313" key="2">
    <source>
        <dbReference type="EMBL" id="GIY12168.1"/>
    </source>
</evidence>
<evidence type="ECO:0000313" key="3">
    <source>
        <dbReference type="Proteomes" id="UP001054837"/>
    </source>
</evidence>
<accession>A0AAV4QWT8</accession>
<feature type="region of interest" description="Disordered" evidence="1">
    <location>
        <begin position="25"/>
        <end position="109"/>
    </location>
</feature>
<feature type="compositionally biased region" description="Basic residues" evidence="1">
    <location>
        <begin position="222"/>
        <end position="231"/>
    </location>
</feature>
<reference evidence="2 3" key="1">
    <citation type="submission" date="2021-06" db="EMBL/GenBank/DDBJ databases">
        <title>Caerostris darwini draft genome.</title>
        <authorList>
            <person name="Kono N."/>
            <person name="Arakawa K."/>
        </authorList>
    </citation>
    <scope>NUCLEOTIDE SEQUENCE [LARGE SCALE GENOMIC DNA]</scope>
</reference>
<comment type="caution">
    <text evidence="2">The sequence shown here is derived from an EMBL/GenBank/DDBJ whole genome shotgun (WGS) entry which is preliminary data.</text>
</comment>
<gene>
    <name evidence="2" type="primary">Arid4b</name>
    <name evidence="2" type="ORF">CDAR_568301</name>
</gene>
<feature type="compositionally biased region" description="Low complexity" evidence="1">
    <location>
        <begin position="68"/>
        <end position="90"/>
    </location>
</feature>
<sequence length="247" mass="27626">MKPGEIISLFPSNSSDLICEEKKVLASPTEDDFASSTSNEDYSKLNSGMNSLQGVSRDVHKHNIMLHDTPPTTPSTESLLSSSPSNETDSFPINYTESSRSGEGEPDLSHYDSNKISINREEAAAILTFDIPKLIIFENPNEDASEANIHRESLSLSKRNRRKLQKYLKIVKSSKLKSSYSCLKKDLTGPEKKIAELEDNMAVMRMQFKLLRAEVKACDRYKAKKARKKVRKADPSVKSEDGPSCSY</sequence>
<name>A0AAV4QWT8_9ARAC</name>
<keyword evidence="3" id="KW-1185">Reference proteome</keyword>
<evidence type="ECO:0000256" key="1">
    <source>
        <dbReference type="SAM" id="MobiDB-lite"/>
    </source>
</evidence>
<organism evidence="2 3">
    <name type="scientific">Caerostris darwini</name>
    <dbReference type="NCBI Taxonomy" id="1538125"/>
    <lineage>
        <taxon>Eukaryota</taxon>
        <taxon>Metazoa</taxon>
        <taxon>Ecdysozoa</taxon>
        <taxon>Arthropoda</taxon>
        <taxon>Chelicerata</taxon>
        <taxon>Arachnida</taxon>
        <taxon>Araneae</taxon>
        <taxon>Araneomorphae</taxon>
        <taxon>Entelegynae</taxon>
        <taxon>Araneoidea</taxon>
        <taxon>Araneidae</taxon>
        <taxon>Caerostris</taxon>
    </lineage>
</organism>
<feature type="compositionally biased region" description="Basic and acidic residues" evidence="1">
    <location>
        <begin position="100"/>
        <end position="109"/>
    </location>
</feature>
<dbReference type="Proteomes" id="UP001054837">
    <property type="component" value="Unassembled WGS sequence"/>
</dbReference>
<feature type="region of interest" description="Disordered" evidence="1">
    <location>
        <begin position="222"/>
        <end position="247"/>
    </location>
</feature>
<dbReference type="EMBL" id="BPLQ01004993">
    <property type="protein sequence ID" value="GIY12168.1"/>
    <property type="molecule type" value="Genomic_DNA"/>
</dbReference>
<protein>
    <submittedName>
        <fullName evidence="2">AT-rich interactive domain-containing protein 4B</fullName>
    </submittedName>
</protein>
<dbReference type="AlphaFoldDB" id="A0AAV4QWT8"/>
<feature type="compositionally biased region" description="Polar residues" evidence="1">
    <location>
        <begin position="34"/>
        <end position="54"/>
    </location>
</feature>